<sequence>MEKKINQVSKAQKREEMIKSAYAIFYKNGFHATGVDAIVDSTGISKRTLYKHFTSKEGLIIAAVNYYHQIMYGAISDYIEKPVLDNPVDKALMIFDFLEELVDAGNLDGCFAMNAKTEYAHKAAEIESACDVHTKSLIALIEKYLSEAEIKESELLAVQIMMLFEGAILRSKATESSSPIKLAKSAAKVLCSQY</sequence>
<dbReference type="Pfam" id="PF00440">
    <property type="entry name" value="TetR_N"/>
    <property type="match status" value="1"/>
</dbReference>
<gene>
    <name evidence="6" type="ORF">AAEO57_07490</name>
</gene>
<evidence type="ECO:0000313" key="7">
    <source>
        <dbReference type="Proteomes" id="UP001485226"/>
    </source>
</evidence>
<evidence type="ECO:0000256" key="3">
    <source>
        <dbReference type="ARBA" id="ARBA00023163"/>
    </source>
</evidence>
<reference evidence="6 7" key="1">
    <citation type="submission" date="2024-04" db="EMBL/GenBank/DDBJ databases">
        <title>Flavobacterium sp. DGU38 16S ribosomal RNA gene Genome sequencing and assembly.</title>
        <authorList>
            <person name="Park S."/>
        </authorList>
    </citation>
    <scope>NUCLEOTIDE SEQUENCE [LARGE SCALE GENOMIC DNA]</scope>
    <source>
        <strain evidence="6 7">DGU38</strain>
    </source>
</reference>
<keyword evidence="3" id="KW-0804">Transcription</keyword>
<proteinExistence type="predicted"/>
<dbReference type="PROSITE" id="PS50977">
    <property type="entry name" value="HTH_TETR_2"/>
    <property type="match status" value="1"/>
</dbReference>
<dbReference type="Pfam" id="PF21993">
    <property type="entry name" value="TetR_C_13_2"/>
    <property type="match status" value="1"/>
</dbReference>
<name>A0ABU9IMH4_9FLAO</name>
<evidence type="ECO:0000256" key="2">
    <source>
        <dbReference type="ARBA" id="ARBA00023125"/>
    </source>
</evidence>
<dbReference type="InterPro" id="IPR009057">
    <property type="entry name" value="Homeodomain-like_sf"/>
</dbReference>
<dbReference type="SUPFAM" id="SSF46689">
    <property type="entry name" value="Homeodomain-like"/>
    <property type="match status" value="1"/>
</dbReference>
<dbReference type="RefSeq" id="WP_341691168.1">
    <property type="nucleotide sequence ID" value="NZ_JBBYHS010000007.1"/>
</dbReference>
<evidence type="ECO:0000256" key="4">
    <source>
        <dbReference type="PROSITE-ProRule" id="PRU00335"/>
    </source>
</evidence>
<organism evidence="6 7">
    <name type="scientific">Flavobacterium calami</name>
    <dbReference type="NCBI Taxonomy" id="3139144"/>
    <lineage>
        <taxon>Bacteria</taxon>
        <taxon>Pseudomonadati</taxon>
        <taxon>Bacteroidota</taxon>
        <taxon>Flavobacteriia</taxon>
        <taxon>Flavobacteriales</taxon>
        <taxon>Flavobacteriaceae</taxon>
        <taxon>Flavobacterium</taxon>
    </lineage>
</organism>
<dbReference type="PANTHER" id="PTHR47506:SF1">
    <property type="entry name" value="HTH-TYPE TRANSCRIPTIONAL REGULATOR YJDC"/>
    <property type="match status" value="1"/>
</dbReference>
<dbReference type="SUPFAM" id="SSF48498">
    <property type="entry name" value="Tetracyclin repressor-like, C-terminal domain"/>
    <property type="match status" value="1"/>
</dbReference>
<evidence type="ECO:0000256" key="1">
    <source>
        <dbReference type="ARBA" id="ARBA00023015"/>
    </source>
</evidence>
<dbReference type="InterPro" id="IPR001647">
    <property type="entry name" value="HTH_TetR"/>
</dbReference>
<dbReference type="Proteomes" id="UP001485226">
    <property type="component" value="Unassembled WGS sequence"/>
</dbReference>
<dbReference type="EMBL" id="JBBYHS010000007">
    <property type="protein sequence ID" value="MEL1253611.1"/>
    <property type="molecule type" value="Genomic_DNA"/>
</dbReference>
<protein>
    <submittedName>
        <fullName evidence="6">TetR/AcrR family transcriptional regulator</fullName>
    </submittedName>
</protein>
<feature type="DNA-binding region" description="H-T-H motif" evidence="4">
    <location>
        <begin position="34"/>
        <end position="53"/>
    </location>
</feature>
<dbReference type="Gene3D" id="1.10.357.10">
    <property type="entry name" value="Tetracycline Repressor, domain 2"/>
    <property type="match status" value="1"/>
</dbReference>
<comment type="caution">
    <text evidence="6">The sequence shown here is derived from an EMBL/GenBank/DDBJ whole genome shotgun (WGS) entry which is preliminary data.</text>
</comment>
<evidence type="ECO:0000313" key="6">
    <source>
        <dbReference type="EMBL" id="MEL1253611.1"/>
    </source>
</evidence>
<dbReference type="PANTHER" id="PTHR47506">
    <property type="entry name" value="TRANSCRIPTIONAL REGULATORY PROTEIN"/>
    <property type="match status" value="1"/>
</dbReference>
<evidence type="ECO:0000259" key="5">
    <source>
        <dbReference type="PROSITE" id="PS50977"/>
    </source>
</evidence>
<dbReference type="InterPro" id="IPR054156">
    <property type="entry name" value="YxaF_TetR_C"/>
</dbReference>
<accession>A0ABU9IMH4</accession>
<keyword evidence="2 4" id="KW-0238">DNA-binding</keyword>
<keyword evidence="7" id="KW-1185">Reference proteome</keyword>
<keyword evidence="1" id="KW-0805">Transcription regulation</keyword>
<dbReference type="InterPro" id="IPR036271">
    <property type="entry name" value="Tet_transcr_reg_TetR-rel_C_sf"/>
</dbReference>
<feature type="domain" description="HTH tetR-type" evidence="5">
    <location>
        <begin position="11"/>
        <end position="71"/>
    </location>
</feature>
<dbReference type="PRINTS" id="PR00455">
    <property type="entry name" value="HTHTETR"/>
</dbReference>